<accession>A0ABM7YRW7</accession>
<dbReference type="Proteomes" id="UP001057498">
    <property type="component" value="Chromosome"/>
</dbReference>
<dbReference type="EMBL" id="AP025730">
    <property type="protein sequence ID" value="BDI07336.1"/>
    <property type="molecule type" value="Genomic_DNA"/>
</dbReference>
<keyword evidence="2" id="KW-1185">Reference proteome</keyword>
<evidence type="ECO:0000313" key="2">
    <source>
        <dbReference type="Proteomes" id="UP001057498"/>
    </source>
</evidence>
<reference evidence="1" key="1">
    <citation type="submission" date="2022-04" db="EMBL/GenBank/DDBJ databases">
        <title>Whole genome sequence of Sphaerotilus sp. FB-5.</title>
        <authorList>
            <person name="Takeda M."/>
            <person name="Narihara S."/>
            <person name="Akimoto M."/>
            <person name="Akimoto R."/>
            <person name="Nishiyashiki S."/>
            <person name="Murakami T."/>
        </authorList>
    </citation>
    <scope>NUCLEOTIDE SEQUENCE</scope>
    <source>
        <strain evidence="1">FB-5</strain>
    </source>
</reference>
<protein>
    <recommendedName>
        <fullName evidence="3">TIR domain-containing protein</fullName>
    </recommendedName>
</protein>
<sequence>MQDLVEALEFEDIEGKVHKGIYHLKDYATPSSAYPRVYVSYSTRLDEDRLSYLRNSLVENNFDPHVGTDLSESAMLGGGPVSPDVLTSAMNVIPTCVAFVSLQSKRSDFSHPDGRYTLPPWLIAEEVFAFSRNVRYLARIRERGVEDPRYNPSAFNYEFSDESQFRVCVTQLMRDLNAMRQAPEFANALRAARQAQVRIRSIPN</sequence>
<organism evidence="1 2">
    <name type="scientific">Sphaerotilus microaerophilus</name>
    <dbReference type="NCBI Taxonomy" id="2914710"/>
    <lineage>
        <taxon>Bacteria</taxon>
        <taxon>Pseudomonadati</taxon>
        <taxon>Pseudomonadota</taxon>
        <taxon>Betaproteobacteria</taxon>
        <taxon>Burkholderiales</taxon>
        <taxon>Sphaerotilaceae</taxon>
        <taxon>Sphaerotilus</taxon>
    </lineage>
</organism>
<proteinExistence type="predicted"/>
<gene>
    <name evidence="1" type="ORF">CATMQ487_43060</name>
</gene>
<evidence type="ECO:0000313" key="1">
    <source>
        <dbReference type="EMBL" id="BDI07336.1"/>
    </source>
</evidence>
<name>A0ABM7YRW7_9BURK</name>
<evidence type="ECO:0008006" key="3">
    <source>
        <dbReference type="Google" id="ProtNLM"/>
    </source>
</evidence>